<reference evidence="1" key="1">
    <citation type="journal article" date="2014" name="Int. J. Syst. Evol. Microbiol.">
        <title>Complete genome of a new Firmicutes species belonging to the dominant human colonic microbiota ('Ruminococcus bicirculans') reveals two chromosomes and a selective capacity to utilize plant glucans.</title>
        <authorList>
            <consortium name="NISC Comparative Sequencing Program"/>
            <person name="Wegmann U."/>
            <person name="Louis P."/>
            <person name="Goesmann A."/>
            <person name="Henrissat B."/>
            <person name="Duncan S.H."/>
            <person name="Flint H.J."/>
        </authorList>
    </citation>
    <scope>NUCLEOTIDE SEQUENCE</scope>
    <source>
        <strain evidence="1">NBRC 109915</strain>
    </source>
</reference>
<organism evidence="1 2">
    <name type="scientific">Sulfitobacter pacificus</name>
    <dbReference type="NCBI Taxonomy" id="1499314"/>
    <lineage>
        <taxon>Bacteria</taxon>
        <taxon>Pseudomonadati</taxon>
        <taxon>Pseudomonadota</taxon>
        <taxon>Alphaproteobacteria</taxon>
        <taxon>Rhodobacterales</taxon>
        <taxon>Roseobacteraceae</taxon>
        <taxon>Sulfitobacter</taxon>
    </lineage>
</organism>
<dbReference type="Proteomes" id="UP001161388">
    <property type="component" value="Unassembled WGS sequence"/>
</dbReference>
<accession>A0ABQ5VLP6</accession>
<dbReference type="EMBL" id="BSNL01000001">
    <property type="protein sequence ID" value="GLQ27949.1"/>
    <property type="molecule type" value="Genomic_DNA"/>
</dbReference>
<protein>
    <submittedName>
        <fullName evidence="1">Uncharacterized protein</fullName>
    </submittedName>
</protein>
<proteinExistence type="predicted"/>
<evidence type="ECO:0000313" key="1">
    <source>
        <dbReference type="EMBL" id="GLQ27949.1"/>
    </source>
</evidence>
<keyword evidence="2" id="KW-1185">Reference proteome</keyword>
<comment type="caution">
    <text evidence="1">The sequence shown here is derived from an EMBL/GenBank/DDBJ whole genome shotgun (WGS) entry which is preliminary data.</text>
</comment>
<name>A0ABQ5VLP6_9RHOB</name>
<sequence length="56" mass="6035">MATISSLRNIQNIACTPLTDARLLRSQVEIAVRSRYTPPRPWVCAVAGVALIVNAG</sequence>
<gene>
    <name evidence="1" type="ORF">GCM10007927_27520</name>
</gene>
<reference evidence="1" key="2">
    <citation type="submission" date="2023-01" db="EMBL/GenBank/DDBJ databases">
        <title>Draft genome sequence of Sulfitobacter pacificus strain NBRC 109915.</title>
        <authorList>
            <person name="Sun Q."/>
            <person name="Mori K."/>
        </authorList>
    </citation>
    <scope>NUCLEOTIDE SEQUENCE</scope>
    <source>
        <strain evidence="1">NBRC 109915</strain>
    </source>
</reference>
<evidence type="ECO:0000313" key="2">
    <source>
        <dbReference type="Proteomes" id="UP001161388"/>
    </source>
</evidence>